<dbReference type="Proteomes" id="UP000203826">
    <property type="component" value="Segment"/>
</dbReference>
<gene>
    <name evidence="2" type="ORF">ceV_260</name>
</gene>
<keyword evidence="3" id="KW-1185">Reference proteome</keyword>
<keyword evidence="1" id="KW-0472">Membrane</keyword>
<keyword evidence="1" id="KW-1133">Transmembrane helix</keyword>
<evidence type="ECO:0000313" key="3">
    <source>
        <dbReference type="Proteomes" id="UP000203826"/>
    </source>
</evidence>
<feature type="transmembrane region" description="Helical" evidence="1">
    <location>
        <begin position="75"/>
        <end position="93"/>
    </location>
</feature>
<evidence type="ECO:0000256" key="1">
    <source>
        <dbReference type="SAM" id="Phobius"/>
    </source>
</evidence>
<dbReference type="KEGG" id="vg:26049127"/>
<reference evidence="2 3" key="1">
    <citation type="journal article" date="2015" name="Genome Announc.">
        <title>The 474-Kilobase-Pair Complete Genome Sequence of CeV-01B, a Virus Infecting Haptolina (Chrysochromulina) ericina (Prymnesiophyceae).</title>
        <authorList>
            <person name="Gallot-Lavallee L."/>
            <person name="Pagarete A."/>
            <person name="Legendre M."/>
            <person name="Santini S."/>
            <person name="Sandaa R.A."/>
            <person name="Himmelbauer H."/>
            <person name="Ogata H."/>
            <person name="Bratbak G."/>
            <person name="Claverie J.M."/>
        </authorList>
    </citation>
    <scope>NUCLEOTIDE SEQUENCE [LARGE SCALE GENOMIC DNA]</scope>
    <source>
        <strain evidence="2">CeV-01B</strain>
    </source>
</reference>
<evidence type="ECO:0000313" key="2">
    <source>
        <dbReference type="EMBL" id="ALH23166.1"/>
    </source>
</evidence>
<dbReference type="EMBL" id="KT820662">
    <property type="protein sequence ID" value="ALH23166.1"/>
    <property type="molecule type" value="Genomic_DNA"/>
</dbReference>
<accession>A0A0N9R3H6</accession>
<organism evidence="2 3">
    <name type="scientific">Chrysochromulina ericina virus CeV-01B</name>
    <dbReference type="NCBI Taxonomy" id="3070830"/>
    <lineage>
        <taxon>Viruses</taxon>
        <taxon>Varidnaviria</taxon>
        <taxon>Bamfordvirae</taxon>
        <taxon>Nucleocytoviricota</taxon>
        <taxon>Megaviricetes</taxon>
        <taxon>Imitervirales</taxon>
        <taxon>Mesomimiviridae</taxon>
        <taxon>Tethysvirus</taxon>
        <taxon>Tethysvirus raunefjordenense</taxon>
    </lineage>
</organism>
<sequence>MYLIPLVRTNRAIAASLIYPENPILAVAVSEIVSVIVPLLNPKKYSKIMAHLIVLIYNPNFASSILESYKNSDIIYYKSEICFLLLFCITLIINKI</sequence>
<proteinExistence type="predicted"/>
<name>A0A0N9R3H6_9VIRU</name>
<protein>
    <submittedName>
        <fullName evidence="2">Uncharacterized protein</fullName>
    </submittedName>
</protein>
<keyword evidence="1" id="KW-0812">Transmembrane</keyword>